<dbReference type="Proteomes" id="UP001156102">
    <property type="component" value="Unassembled WGS sequence"/>
</dbReference>
<protein>
    <submittedName>
        <fullName evidence="2">YqxA family protein</fullName>
    </submittedName>
</protein>
<gene>
    <name evidence="2" type="ORF">NK662_01350</name>
</gene>
<sequence length="116" mass="12889">MKFFVRCLVVMAVLLVSVLCGMQLANDGLKRMKGYNDPTFEQVAHITGTEDGNVEATLLGHTVTIEEKQRRLEELRSFNAVAKTGDFLALGVQKAARFSTDIVISKIKEIFAELNK</sequence>
<name>A0AA42BR95_9BACI</name>
<organism evidence="2 3">
    <name type="scientific">Ectobacillus ponti</name>
    <dbReference type="NCBI Taxonomy" id="2961894"/>
    <lineage>
        <taxon>Bacteria</taxon>
        <taxon>Bacillati</taxon>
        <taxon>Bacillota</taxon>
        <taxon>Bacilli</taxon>
        <taxon>Bacillales</taxon>
        <taxon>Bacillaceae</taxon>
        <taxon>Ectobacillus</taxon>
    </lineage>
</organism>
<dbReference type="RefSeq" id="WP_254756583.1">
    <property type="nucleotide sequence ID" value="NZ_JANCLT010000001.1"/>
</dbReference>
<dbReference type="EMBL" id="JANCLT010000001">
    <property type="protein sequence ID" value="MCP8967183.1"/>
    <property type="molecule type" value="Genomic_DNA"/>
</dbReference>
<dbReference type="AlphaFoldDB" id="A0AA42BR95"/>
<evidence type="ECO:0000313" key="3">
    <source>
        <dbReference type="Proteomes" id="UP001156102"/>
    </source>
</evidence>
<comment type="caution">
    <text evidence="2">The sequence shown here is derived from an EMBL/GenBank/DDBJ whole genome shotgun (WGS) entry which is preliminary data.</text>
</comment>
<evidence type="ECO:0000256" key="1">
    <source>
        <dbReference type="SAM" id="SignalP"/>
    </source>
</evidence>
<accession>A0AA42BR95</accession>
<feature type="signal peptide" evidence="1">
    <location>
        <begin position="1"/>
        <end position="25"/>
    </location>
</feature>
<proteinExistence type="predicted"/>
<dbReference type="Pfam" id="PF12438">
    <property type="entry name" value="DUF3679"/>
    <property type="match status" value="1"/>
</dbReference>
<reference evidence="2" key="1">
    <citation type="submission" date="2022-07" db="EMBL/GenBank/DDBJ databases">
        <authorList>
            <person name="Li W.-J."/>
            <person name="Deng Q.-Q."/>
        </authorList>
    </citation>
    <scope>NUCLEOTIDE SEQUENCE</scope>
    <source>
        <strain evidence="2">SYSU M60031</strain>
    </source>
</reference>
<feature type="chain" id="PRO_5041216880" evidence="1">
    <location>
        <begin position="26"/>
        <end position="116"/>
    </location>
</feature>
<keyword evidence="3" id="KW-1185">Reference proteome</keyword>
<evidence type="ECO:0000313" key="2">
    <source>
        <dbReference type="EMBL" id="MCP8967183.1"/>
    </source>
</evidence>
<dbReference type="InterPro" id="IPR020534">
    <property type="entry name" value="Uncharacterised_YqxA"/>
</dbReference>
<keyword evidence="1" id="KW-0732">Signal</keyword>